<organism evidence="2">
    <name type="scientific">Hexamita inflata</name>
    <dbReference type="NCBI Taxonomy" id="28002"/>
    <lineage>
        <taxon>Eukaryota</taxon>
        <taxon>Metamonada</taxon>
        <taxon>Diplomonadida</taxon>
        <taxon>Hexamitidae</taxon>
        <taxon>Hexamitinae</taxon>
        <taxon>Hexamita</taxon>
    </lineage>
</organism>
<protein>
    <submittedName>
        <fullName evidence="4">Hypothetical_protein</fullName>
    </submittedName>
</protein>
<reference evidence="2" key="1">
    <citation type="submission" date="2023-06" db="EMBL/GenBank/DDBJ databases">
        <authorList>
            <person name="Kurt Z."/>
        </authorList>
    </citation>
    <scope>NUCLEOTIDE SEQUENCE</scope>
</reference>
<evidence type="ECO:0000313" key="6">
    <source>
        <dbReference type="Proteomes" id="UP001642409"/>
    </source>
</evidence>
<dbReference type="AlphaFoldDB" id="A0AA86PC52"/>
<name>A0AA86PC52_9EUKA</name>
<reference evidence="4 6" key="2">
    <citation type="submission" date="2024-07" db="EMBL/GenBank/DDBJ databases">
        <authorList>
            <person name="Akdeniz Z."/>
        </authorList>
    </citation>
    <scope>NUCLEOTIDE SEQUENCE [LARGE SCALE GENOMIC DNA]</scope>
</reference>
<evidence type="ECO:0000313" key="2">
    <source>
        <dbReference type="EMBL" id="CAI9935917.1"/>
    </source>
</evidence>
<evidence type="ECO:0000313" key="3">
    <source>
        <dbReference type="EMBL" id="CAI9968352.1"/>
    </source>
</evidence>
<dbReference type="EMBL" id="CAXDID020000132">
    <property type="protein sequence ID" value="CAL6035852.1"/>
    <property type="molecule type" value="Genomic_DNA"/>
</dbReference>
<proteinExistence type="predicted"/>
<dbReference type="EMBL" id="CATOUU010001035">
    <property type="protein sequence ID" value="CAI9968352.1"/>
    <property type="molecule type" value="Genomic_DNA"/>
</dbReference>
<dbReference type="EMBL" id="CAXDID020000152">
    <property type="protein sequence ID" value="CAL6041997.1"/>
    <property type="molecule type" value="Genomic_DNA"/>
</dbReference>
<dbReference type="EMBL" id="CATOUU010000627">
    <property type="protein sequence ID" value="CAI9935917.1"/>
    <property type="molecule type" value="Genomic_DNA"/>
</dbReference>
<dbReference type="Proteomes" id="UP001642409">
    <property type="component" value="Unassembled WGS sequence"/>
</dbReference>
<feature type="compositionally biased region" description="Basic and acidic residues" evidence="1">
    <location>
        <begin position="1"/>
        <end position="21"/>
    </location>
</feature>
<evidence type="ECO:0000313" key="5">
    <source>
        <dbReference type="EMBL" id="CAL6041997.1"/>
    </source>
</evidence>
<evidence type="ECO:0000256" key="1">
    <source>
        <dbReference type="SAM" id="MobiDB-lite"/>
    </source>
</evidence>
<feature type="region of interest" description="Disordered" evidence="1">
    <location>
        <begin position="1"/>
        <end position="40"/>
    </location>
</feature>
<sequence length="149" mass="16811">MQRKLSREVHDIQKEPSKDSIDAVSTSSSGDGRIQKLEPPSYHLKTRSKISRISQIQHTELFDISENSKSTQKCGDRTVITRQVSATTDLTTSQFIFWDESSTIDVTMLRISEGPHGKRQIDKILISTDKYASDAQAEEKSDDFFSSLV</sequence>
<keyword evidence="6" id="KW-1185">Reference proteome</keyword>
<comment type="caution">
    <text evidence="2">The sequence shown here is derived from an EMBL/GenBank/DDBJ whole genome shotgun (WGS) entry which is preliminary data.</text>
</comment>
<gene>
    <name evidence="2" type="ORF">HINF_LOCUS23562</name>
    <name evidence="4" type="ORF">HINF_LOCUS36129</name>
    <name evidence="5" type="ORF">HINF_LOCUS39381</name>
    <name evidence="3" type="ORF">HINF_LOCUS55997</name>
</gene>
<evidence type="ECO:0000313" key="4">
    <source>
        <dbReference type="EMBL" id="CAL6035852.1"/>
    </source>
</evidence>
<accession>A0AA86PC52</accession>